<comment type="similarity">
    <text evidence="1">Belongs to the asteroid family.</text>
</comment>
<dbReference type="STRING" id="246404.A0A507FMY2"/>
<gene>
    <name evidence="3" type="ORF">CcCBS67573_g01926</name>
</gene>
<accession>A0A507FMY2</accession>
<feature type="domain" description="Asteroid" evidence="2">
    <location>
        <begin position="123"/>
        <end position="213"/>
    </location>
</feature>
<evidence type="ECO:0000313" key="4">
    <source>
        <dbReference type="Proteomes" id="UP000320333"/>
    </source>
</evidence>
<dbReference type="PANTHER" id="PTHR15665:SF1">
    <property type="entry name" value="PROTEIN ASTEROID HOMOLOG 1"/>
    <property type="match status" value="1"/>
</dbReference>
<dbReference type="PANTHER" id="PTHR15665">
    <property type="entry name" value="ASTEROID PROTEIN"/>
    <property type="match status" value="1"/>
</dbReference>
<dbReference type="OrthoDB" id="2107847at2759"/>
<dbReference type="InterPro" id="IPR029060">
    <property type="entry name" value="PIN-like_dom_sf"/>
</dbReference>
<dbReference type="InterPro" id="IPR026832">
    <property type="entry name" value="Asteroid"/>
</dbReference>
<keyword evidence="4" id="KW-1185">Reference proteome</keyword>
<dbReference type="Proteomes" id="UP000320333">
    <property type="component" value="Unassembled WGS sequence"/>
</dbReference>
<organism evidence="3 4">
    <name type="scientific">Chytriomyces confervae</name>
    <dbReference type="NCBI Taxonomy" id="246404"/>
    <lineage>
        <taxon>Eukaryota</taxon>
        <taxon>Fungi</taxon>
        <taxon>Fungi incertae sedis</taxon>
        <taxon>Chytridiomycota</taxon>
        <taxon>Chytridiomycota incertae sedis</taxon>
        <taxon>Chytridiomycetes</taxon>
        <taxon>Chytridiales</taxon>
        <taxon>Chytriomycetaceae</taxon>
        <taxon>Chytriomyces</taxon>
    </lineage>
</organism>
<evidence type="ECO:0000259" key="2">
    <source>
        <dbReference type="Pfam" id="PF12813"/>
    </source>
</evidence>
<dbReference type="Pfam" id="PF12813">
    <property type="entry name" value="XPG_I_2"/>
    <property type="match status" value="1"/>
</dbReference>
<evidence type="ECO:0000313" key="3">
    <source>
        <dbReference type="EMBL" id="TPX76798.1"/>
    </source>
</evidence>
<dbReference type="SUPFAM" id="SSF88723">
    <property type="entry name" value="PIN domain-like"/>
    <property type="match status" value="1"/>
</dbReference>
<dbReference type="EMBL" id="QEAP01000036">
    <property type="protein sequence ID" value="TPX76798.1"/>
    <property type="molecule type" value="Genomic_DNA"/>
</dbReference>
<dbReference type="InterPro" id="IPR039436">
    <property type="entry name" value="Asteroid_dom"/>
</dbReference>
<sequence>MGVRGLSAYVRDTTGVSTPTQFISQNPRANALVVDGNSLVHQQQRCAEGVLAAPVLAERVVAFSNGLALVFSVTVVFDGPLPQWKQAQRVERESEKLNRLSMNNSNGVNSTTDLVSPLALVACIQALCLSSNVSVSVAEGEADLHITRTARALDALVASLDSDFLVHACRGYLPLDSITILHDGSVCAQLWTKDMVAKRLNLDPEVLPVLAYVAGCDYTRDEKQWLAVNARLGSNSGIWRKRIRIIATHLQQAATLSEAIQSLVPQSYADRDIVIDEIQMIADIFRGNLSDEMSARYPPLPPTIHDEAIRLGRKSHKFAEIQNGIFWCQCIVEDLSRSAAWEVCRPIRRRLYAFLGVPTVGEYIRRNSEFRIEHVPAISLETCADPADPLSLYACIMGGWTDSKAIPAESRTLLPLISSLRFLAEAWKDTSFHLKNFEVVAIICMAVRSLSLHKIQTDSITATAPITSFPTMPPMPAMMRSKATTHLLACLETITFTSWLAWQAVYSASLEENNPAKKSVEYAHWHMFDTSTFNAFLSQAKTGRGPQLLLSESEMVQYQVVWDAVNVADCVLEIVEYGVGDLSLGAAGGPVRRKKKRDPSGMRKTGATKSVASLLLSSGEKTLEDGNIFSVLADE</sequence>
<dbReference type="Gene3D" id="3.40.50.1010">
    <property type="entry name" value="5'-nuclease"/>
    <property type="match status" value="1"/>
</dbReference>
<evidence type="ECO:0000256" key="1">
    <source>
        <dbReference type="ARBA" id="ARBA00007398"/>
    </source>
</evidence>
<proteinExistence type="inferred from homology"/>
<protein>
    <recommendedName>
        <fullName evidence="2">Asteroid domain-containing protein</fullName>
    </recommendedName>
</protein>
<name>A0A507FMY2_9FUNG</name>
<comment type="caution">
    <text evidence="3">The sequence shown here is derived from an EMBL/GenBank/DDBJ whole genome shotgun (WGS) entry which is preliminary data.</text>
</comment>
<dbReference type="AlphaFoldDB" id="A0A507FMY2"/>
<reference evidence="3 4" key="1">
    <citation type="journal article" date="2019" name="Sci. Rep.">
        <title>Comparative genomics of chytrid fungi reveal insights into the obligate biotrophic and pathogenic lifestyle of Synchytrium endobioticum.</title>
        <authorList>
            <person name="van de Vossenberg B.T.L.H."/>
            <person name="Warris S."/>
            <person name="Nguyen H.D.T."/>
            <person name="van Gent-Pelzer M.P.E."/>
            <person name="Joly D.L."/>
            <person name="van de Geest H.C."/>
            <person name="Bonants P.J.M."/>
            <person name="Smith D.S."/>
            <person name="Levesque C.A."/>
            <person name="van der Lee T.A.J."/>
        </authorList>
    </citation>
    <scope>NUCLEOTIDE SEQUENCE [LARGE SCALE GENOMIC DNA]</scope>
    <source>
        <strain evidence="3 4">CBS 675.73</strain>
    </source>
</reference>